<evidence type="ECO:0000313" key="2">
    <source>
        <dbReference type="EMBL" id="TLG74229.1"/>
    </source>
</evidence>
<evidence type="ECO:0000259" key="1">
    <source>
        <dbReference type="Pfam" id="PF00561"/>
    </source>
</evidence>
<proteinExistence type="predicted"/>
<dbReference type="RefSeq" id="WP_138190781.1">
    <property type="nucleotide sequence ID" value="NZ_VBWP01000004.1"/>
</dbReference>
<dbReference type="GO" id="GO:0016787">
    <property type="term" value="F:hydrolase activity"/>
    <property type="evidence" value="ECO:0007669"/>
    <property type="project" value="UniProtKB-KW"/>
</dbReference>
<name>A0A5R8QCD4_9FIRM</name>
<dbReference type="FunCoup" id="A0A5R8QCD4">
    <property type="interactions" value="28"/>
</dbReference>
<dbReference type="InterPro" id="IPR052920">
    <property type="entry name" value="DNA-binding_regulatory"/>
</dbReference>
<organism evidence="2 3">
    <name type="scientific">Culicoidibacter larvae</name>
    <dbReference type="NCBI Taxonomy" id="2579976"/>
    <lineage>
        <taxon>Bacteria</taxon>
        <taxon>Bacillati</taxon>
        <taxon>Bacillota</taxon>
        <taxon>Culicoidibacteria</taxon>
        <taxon>Culicoidibacterales</taxon>
        <taxon>Culicoidibacteraceae</taxon>
        <taxon>Culicoidibacter</taxon>
    </lineage>
</organism>
<protein>
    <submittedName>
        <fullName evidence="2">Alpha/beta hydrolase</fullName>
    </submittedName>
</protein>
<dbReference type="InParanoid" id="A0A5R8QCD4"/>
<dbReference type="InterPro" id="IPR029058">
    <property type="entry name" value="AB_hydrolase_fold"/>
</dbReference>
<feature type="domain" description="AB hydrolase-1" evidence="1">
    <location>
        <begin position="100"/>
        <end position="213"/>
    </location>
</feature>
<accession>A0A5R8QCD4</accession>
<dbReference type="Pfam" id="PF00561">
    <property type="entry name" value="Abhydrolase_1"/>
    <property type="match status" value="1"/>
</dbReference>
<dbReference type="InterPro" id="IPR000073">
    <property type="entry name" value="AB_hydrolase_1"/>
</dbReference>
<dbReference type="Proteomes" id="UP000306912">
    <property type="component" value="Unassembled WGS sequence"/>
</dbReference>
<dbReference type="PANTHER" id="PTHR43358:SF4">
    <property type="entry name" value="ALPHA_BETA HYDROLASE FOLD-1 DOMAIN-CONTAINING PROTEIN"/>
    <property type="match status" value="1"/>
</dbReference>
<dbReference type="PANTHER" id="PTHR43358">
    <property type="entry name" value="ALPHA/BETA-HYDROLASE"/>
    <property type="match status" value="1"/>
</dbReference>
<dbReference type="SUPFAM" id="SSF53474">
    <property type="entry name" value="alpha/beta-Hydrolases"/>
    <property type="match status" value="1"/>
</dbReference>
<sequence length="326" mass="36542">MWKKIVLGVLAAILVISGIGLFLASNYFYGVAIARNDKGFLDETAAITVKDEEEREQIRIEREEWLTTVGYEDLFMNSRDGLQLHGIYIPGNDLNVDNVTVVLAHGYSGNAKGMISFAQYYHSRYGYNILMPDDRGHGESEGDYIGMGWPDRIDYLDWISKMIDQNGKDSQIIVHGVSMGGATVAMLSGETLPEQVKFLVEDCGYTSAWDIFEYQLNDLYSLPAFPILNATSVMTKIRAGYLFDEASAVEQVKKATLPMIFVHGSDDTFVPTEMVYQLYDAAPVEKELLIVEGAQHGNAFSVDQTGTYKQLINTYIQDYIDHRGQM</sequence>
<keyword evidence="3" id="KW-1185">Reference proteome</keyword>
<keyword evidence="2" id="KW-0378">Hydrolase</keyword>
<dbReference type="AlphaFoldDB" id="A0A5R8QCD4"/>
<reference evidence="2 3" key="1">
    <citation type="submission" date="2019-05" db="EMBL/GenBank/DDBJ databases">
        <title>Culicoidintestinum kansasii gen. nov., sp. nov. from the gastrointestinal tract of the biting midge, Culicoides sonorensis.</title>
        <authorList>
            <person name="Neupane S."/>
            <person name="Ghosh A."/>
            <person name="Gunther S."/>
            <person name="Martin K."/>
            <person name="Zurek L."/>
        </authorList>
    </citation>
    <scope>NUCLEOTIDE SEQUENCE [LARGE SCALE GENOMIC DNA]</scope>
    <source>
        <strain evidence="2 3">CS-1</strain>
    </source>
</reference>
<comment type="caution">
    <text evidence="2">The sequence shown here is derived from an EMBL/GenBank/DDBJ whole genome shotgun (WGS) entry which is preliminary data.</text>
</comment>
<dbReference type="OrthoDB" id="9776685at2"/>
<dbReference type="Gene3D" id="3.40.50.1820">
    <property type="entry name" value="alpha/beta hydrolase"/>
    <property type="match status" value="1"/>
</dbReference>
<gene>
    <name evidence="2" type="ORF">FEZ08_05855</name>
</gene>
<evidence type="ECO:0000313" key="3">
    <source>
        <dbReference type="Proteomes" id="UP000306912"/>
    </source>
</evidence>
<dbReference type="EMBL" id="VBWP01000004">
    <property type="protein sequence ID" value="TLG74229.1"/>
    <property type="molecule type" value="Genomic_DNA"/>
</dbReference>